<organism evidence="1 2">
    <name type="scientific">Trichonephila clavata</name>
    <name type="common">Joro spider</name>
    <name type="synonym">Nephila clavata</name>
    <dbReference type="NCBI Taxonomy" id="2740835"/>
    <lineage>
        <taxon>Eukaryota</taxon>
        <taxon>Metazoa</taxon>
        <taxon>Ecdysozoa</taxon>
        <taxon>Arthropoda</taxon>
        <taxon>Chelicerata</taxon>
        <taxon>Arachnida</taxon>
        <taxon>Araneae</taxon>
        <taxon>Araneomorphae</taxon>
        <taxon>Entelegynae</taxon>
        <taxon>Araneoidea</taxon>
        <taxon>Nephilidae</taxon>
        <taxon>Trichonephila</taxon>
    </lineage>
</organism>
<evidence type="ECO:0000313" key="1">
    <source>
        <dbReference type="EMBL" id="GFQ82503.1"/>
    </source>
</evidence>
<dbReference type="EMBL" id="BMAO01002687">
    <property type="protein sequence ID" value="GFQ82503.1"/>
    <property type="molecule type" value="Genomic_DNA"/>
</dbReference>
<protein>
    <submittedName>
        <fullName evidence="1">Uncharacterized protein</fullName>
    </submittedName>
</protein>
<dbReference type="Proteomes" id="UP000887116">
    <property type="component" value="Unassembled WGS sequence"/>
</dbReference>
<keyword evidence="2" id="KW-1185">Reference proteome</keyword>
<gene>
    <name evidence="1" type="ORF">TNCT_375561</name>
</gene>
<dbReference type="AlphaFoldDB" id="A0A8X6KU58"/>
<accession>A0A8X6KU58</accession>
<name>A0A8X6KU58_TRICU</name>
<comment type="caution">
    <text evidence="1">The sequence shown here is derived from an EMBL/GenBank/DDBJ whole genome shotgun (WGS) entry which is preliminary data.</text>
</comment>
<evidence type="ECO:0000313" key="2">
    <source>
        <dbReference type="Proteomes" id="UP000887116"/>
    </source>
</evidence>
<proteinExistence type="predicted"/>
<sequence length="102" mass="11573">MFKVSTITSDTRATPGFCWISGSKDYSRKQIHFGIHRYYVHRIFQCIPKCCFQCCLNQESLVAGEPDHLSQSIGDQAPDLNVHEPICHNGEVPHHVETPYGI</sequence>
<reference evidence="1" key="1">
    <citation type="submission" date="2020-07" db="EMBL/GenBank/DDBJ databases">
        <title>Multicomponent nature underlies the extraordinary mechanical properties of spider dragline silk.</title>
        <authorList>
            <person name="Kono N."/>
            <person name="Nakamura H."/>
            <person name="Mori M."/>
            <person name="Yoshida Y."/>
            <person name="Ohtoshi R."/>
            <person name="Malay A.D."/>
            <person name="Moran D.A.P."/>
            <person name="Tomita M."/>
            <person name="Numata K."/>
            <person name="Arakawa K."/>
        </authorList>
    </citation>
    <scope>NUCLEOTIDE SEQUENCE</scope>
</reference>